<dbReference type="InterPro" id="IPR052740">
    <property type="entry name" value="CE4"/>
</dbReference>
<feature type="domain" description="EB" evidence="1">
    <location>
        <begin position="192"/>
        <end position="243"/>
    </location>
</feature>
<dbReference type="PANTHER" id="PTHR45985:SF3">
    <property type="entry name" value="CHITIN DEACETYLASE-LIKE 4"/>
    <property type="match status" value="1"/>
</dbReference>
<feature type="domain" description="EB" evidence="1">
    <location>
        <begin position="133"/>
        <end position="182"/>
    </location>
</feature>
<evidence type="ECO:0000313" key="2">
    <source>
        <dbReference type="EMBL" id="KAK6754507.1"/>
    </source>
</evidence>
<comment type="caution">
    <text evidence="2">The sequence shown here is derived from an EMBL/GenBank/DDBJ whole genome shotgun (WGS) entry which is preliminary data.</text>
</comment>
<feature type="domain" description="EB" evidence="1">
    <location>
        <begin position="82"/>
        <end position="129"/>
    </location>
</feature>
<dbReference type="Pfam" id="PF01683">
    <property type="entry name" value="EB"/>
    <property type="match status" value="4"/>
</dbReference>
<evidence type="ECO:0000259" key="1">
    <source>
        <dbReference type="Pfam" id="PF01683"/>
    </source>
</evidence>
<sequence length="254" mass="26375">MYGSRCSAAESVMGGLMADVATVRLPGEPCQYSQQCAAAEPGAFCSRLRCECTYGMKQSGTGCVFIDSECNERGLVFIPEIGECRAVLRPGSQGCSHNLQCSQAFPDARCIQHICTCPSELPAAVDGTCAPRCAAGEVYSGITGQCLPTVNPSGECLYTPQCQTIEFGMTCENTTCRCPNGMGGRGICVPGCQGNQIEVGGECLNQAGVGQPCRVQAQCTGGASCLRGLCVCPQSMISNGSICVYAGTTSNPFS</sequence>
<name>A0ABR1DVQ4_NECAM</name>
<gene>
    <name evidence="2" type="primary">Necator_chrV.g18275</name>
    <name evidence="2" type="ORF">RB195_013484</name>
</gene>
<protein>
    <recommendedName>
        <fullName evidence="1">EB domain-containing protein</fullName>
    </recommendedName>
</protein>
<organism evidence="2 3">
    <name type="scientific">Necator americanus</name>
    <name type="common">Human hookworm</name>
    <dbReference type="NCBI Taxonomy" id="51031"/>
    <lineage>
        <taxon>Eukaryota</taxon>
        <taxon>Metazoa</taxon>
        <taxon>Ecdysozoa</taxon>
        <taxon>Nematoda</taxon>
        <taxon>Chromadorea</taxon>
        <taxon>Rhabditida</taxon>
        <taxon>Rhabditina</taxon>
        <taxon>Rhabditomorpha</taxon>
        <taxon>Strongyloidea</taxon>
        <taxon>Ancylostomatidae</taxon>
        <taxon>Bunostominae</taxon>
        <taxon>Necator</taxon>
    </lineage>
</organism>
<dbReference type="InterPro" id="IPR006149">
    <property type="entry name" value="EB_dom"/>
</dbReference>
<proteinExistence type="predicted"/>
<accession>A0ABR1DVQ4</accession>
<dbReference type="Proteomes" id="UP001303046">
    <property type="component" value="Unassembled WGS sequence"/>
</dbReference>
<keyword evidence="3" id="KW-1185">Reference proteome</keyword>
<reference evidence="2 3" key="1">
    <citation type="submission" date="2023-08" db="EMBL/GenBank/DDBJ databases">
        <title>A Necator americanus chromosomal reference genome.</title>
        <authorList>
            <person name="Ilik V."/>
            <person name="Petrzelkova K.J."/>
            <person name="Pardy F."/>
            <person name="Fuh T."/>
            <person name="Niatou-Singa F.S."/>
            <person name="Gouil Q."/>
            <person name="Baker L."/>
            <person name="Ritchie M.E."/>
            <person name="Jex A.R."/>
            <person name="Gazzola D."/>
            <person name="Li H."/>
            <person name="Toshio Fujiwara R."/>
            <person name="Zhan B."/>
            <person name="Aroian R.V."/>
            <person name="Pafco B."/>
            <person name="Schwarz E.M."/>
        </authorList>
    </citation>
    <scope>NUCLEOTIDE SEQUENCE [LARGE SCALE GENOMIC DNA]</scope>
    <source>
        <strain evidence="2 3">Aroian</strain>
        <tissue evidence="2">Whole animal</tissue>
    </source>
</reference>
<evidence type="ECO:0000313" key="3">
    <source>
        <dbReference type="Proteomes" id="UP001303046"/>
    </source>
</evidence>
<dbReference type="EMBL" id="JAVFWL010000005">
    <property type="protein sequence ID" value="KAK6754507.1"/>
    <property type="molecule type" value="Genomic_DNA"/>
</dbReference>
<feature type="domain" description="EB" evidence="1">
    <location>
        <begin position="24"/>
        <end position="63"/>
    </location>
</feature>
<dbReference type="PANTHER" id="PTHR45985">
    <property type="match status" value="1"/>
</dbReference>